<evidence type="ECO:0000313" key="1">
    <source>
        <dbReference type="EMBL" id="KAL3609938.1"/>
    </source>
</evidence>
<reference evidence="1 2" key="1">
    <citation type="journal article" date="2024" name="Plant Biotechnol. J.">
        <title>Genome and CRISPR/Cas9 system of a widespread forest tree (Populus alba) in the world.</title>
        <authorList>
            <person name="Liu Y.J."/>
            <person name="Jiang P.F."/>
            <person name="Han X.M."/>
            <person name="Li X.Y."/>
            <person name="Wang H.M."/>
            <person name="Wang Y.J."/>
            <person name="Wang X.X."/>
            <person name="Zeng Q.Y."/>
        </authorList>
    </citation>
    <scope>NUCLEOTIDE SEQUENCE [LARGE SCALE GENOMIC DNA]</scope>
    <source>
        <strain evidence="2">cv. PAL-ZL1</strain>
    </source>
</reference>
<gene>
    <name evidence="1" type="ORF">D5086_000958</name>
</gene>
<accession>A0ACC4CXC1</accession>
<dbReference type="Proteomes" id="UP000309997">
    <property type="component" value="Unassembled WGS sequence"/>
</dbReference>
<name>A0ACC4CXC1_POPAL</name>
<sequence>MAGRILQEDMRSNQPLKSEVSRAHVPCITCISSKYTIIQHNTEETKQTSFLKTSFLTCSTYKSKSGATKSRTYFKLWKSLFTTGQILSSSNQSPCSGESIHLVSMRRRFGTPTTSFDASTTIIAS</sequence>
<organism evidence="1 2">
    <name type="scientific">Populus alba</name>
    <name type="common">White poplar</name>
    <dbReference type="NCBI Taxonomy" id="43335"/>
    <lineage>
        <taxon>Eukaryota</taxon>
        <taxon>Viridiplantae</taxon>
        <taxon>Streptophyta</taxon>
        <taxon>Embryophyta</taxon>
        <taxon>Tracheophyta</taxon>
        <taxon>Spermatophyta</taxon>
        <taxon>Magnoliopsida</taxon>
        <taxon>eudicotyledons</taxon>
        <taxon>Gunneridae</taxon>
        <taxon>Pentapetalae</taxon>
        <taxon>rosids</taxon>
        <taxon>fabids</taxon>
        <taxon>Malpighiales</taxon>
        <taxon>Salicaceae</taxon>
        <taxon>Saliceae</taxon>
        <taxon>Populus</taxon>
    </lineage>
</organism>
<protein>
    <submittedName>
        <fullName evidence="1">Uncharacterized protein</fullName>
    </submittedName>
</protein>
<comment type="caution">
    <text evidence="1">The sequence shown here is derived from an EMBL/GenBank/DDBJ whole genome shotgun (WGS) entry which is preliminary data.</text>
</comment>
<dbReference type="EMBL" id="RCHU02000001">
    <property type="protein sequence ID" value="KAL3609938.1"/>
    <property type="molecule type" value="Genomic_DNA"/>
</dbReference>
<evidence type="ECO:0000313" key="2">
    <source>
        <dbReference type="Proteomes" id="UP000309997"/>
    </source>
</evidence>
<keyword evidence="2" id="KW-1185">Reference proteome</keyword>
<proteinExistence type="predicted"/>